<organism evidence="2 3">
    <name type="scientific">Psychrobacillus psychrodurans</name>
    <dbReference type="NCBI Taxonomy" id="126157"/>
    <lineage>
        <taxon>Bacteria</taxon>
        <taxon>Bacillati</taxon>
        <taxon>Bacillota</taxon>
        <taxon>Bacilli</taxon>
        <taxon>Bacillales</taxon>
        <taxon>Bacillaceae</taxon>
        <taxon>Psychrobacillus</taxon>
    </lineage>
</organism>
<keyword evidence="3" id="KW-1185">Reference proteome</keyword>
<comment type="caution">
    <text evidence="2">The sequence shown here is derived from an EMBL/GenBank/DDBJ whole genome shotgun (WGS) entry which is preliminary data.</text>
</comment>
<dbReference type="RefSeq" id="WP_269922018.1">
    <property type="nucleotide sequence ID" value="NZ_JAMKBI010000006.1"/>
</dbReference>
<protein>
    <submittedName>
        <fullName evidence="2">Uncharacterized protein</fullName>
    </submittedName>
</protein>
<evidence type="ECO:0000256" key="1">
    <source>
        <dbReference type="SAM" id="Phobius"/>
    </source>
</evidence>
<dbReference type="EMBL" id="JAMKBI010000006">
    <property type="protein sequence ID" value="MCZ8533724.1"/>
    <property type="molecule type" value="Genomic_DNA"/>
</dbReference>
<gene>
    <name evidence="2" type="ORF">M9R61_10395</name>
</gene>
<dbReference type="Proteomes" id="UP001152172">
    <property type="component" value="Unassembled WGS sequence"/>
</dbReference>
<sequence>MKIIQAFFCLLAIPVLSILYVGLMVSALISILAGILRTFGLDKIEMSIWQGVNIPVPLSIPFSLIVSILLFFSSLYVKRSMTFCISKLRY</sequence>
<feature type="transmembrane region" description="Helical" evidence="1">
    <location>
        <begin position="7"/>
        <end position="36"/>
    </location>
</feature>
<keyword evidence="1" id="KW-1133">Transmembrane helix</keyword>
<feature type="transmembrane region" description="Helical" evidence="1">
    <location>
        <begin position="56"/>
        <end position="77"/>
    </location>
</feature>
<keyword evidence="1" id="KW-0472">Membrane</keyword>
<proteinExistence type="predicted"/>
<evidence type="ECO:0000313" key="3">
    <source>
        <dbReference type="Proteomes" id="UP001152172"/>
    </source>
</evidence>
<accession>A0A9X3LCE0</accession>
<evidence type="ECO:0000313" key="2">
    <source>
        <dbReference type="EMBL" id="MCZ8533724.1"/>
    </source>
</evidence>
<keyword evidence="1" id="KW-0812">Transmembrane</keyword>
<dbReference type="AlphaFoldDB" id="A0A9X3LCE0"/>
<reference evidence="2" key="1">
    <citation type="submission" date="2022-05" db="EMBL/GenBank/DDBJ databases">
        <authorList>
            <person name="Colautti A."/>
            <person name="Iacumin L."/>
        </authorList>
    </citation>
    <scope>NUCLEOTIDE SEQUENCE</scope>
    <source>
        <strain evidence="2">DSM 30747</strain>
    </source>
</reference>
<name>A0A9X3LCE0_9BACI</name>